<accession>A0ABW4ZW04</accession>
<sequence length="148" mass="17409">MRNYVGLMLGALARRKWKRYVSSQYGVAFEHPPNWIEIEKDRYQGRDGFFELSAAAGAGGLEDVCRQEAYHRFQPYGTDPTIKFLKYDARDACYIFPSEDQPKEMKAQAAFYVEYPVPLHLHGETYRYLVFWSDEGHIRNIVRKLKFL</sequence>
<proteinExistence type="predicted"/>
<organism evidence="1 2">
    <name type="scientific">Tumebacillus lipolyticus</name>
    <dbReference type="NCBI Taxonomy" id="1280370"/>
    <lineage>
        <taxon>Bacteria</taxon>
        <taxon>Bacillati</taxon>
        <taxon>Bacillota</taxon>
        <taxon>Bacilli</taxon>
        <taxon>Bacillales</taxon>
        <taxon>Alicyclobacillaceae</taxon>
        <taxon>Tumebacillus</taxon>
    </lineage>
</organism>
<dbReference type="Proteomes" id="UP001597343">
    <property type="component" value="Unassembled WGS sequence"/>
</dbReference>
<name>A0ABW4ZW04_9BACL</name>
<reference evidence="2" key="1">
    <citation type="journal article" date="2019" name="Int. J. Syst. Evol. Microbiol.">
        <title>The Global Catalogue of Microorganisms (GCM) 10K type strain sequencing project: providing services to taxonomists for standard genome sequencing and annotation.</title>
        <authorList>
            <consortium name="The Broad Institute Genomics Platform"/>
            <consortium name="The Broad Institute Genome Sequencing Center for Infectious Disease"/>
            <person name="Wu L."/>
            <person name="Ma J."/>
        </authorList>
    </citation>
    <scope>NUCLEOTIDE SEQUENCE [LARGE SCALE GENOMIC DNA]</scope>
    <source>
        <strain evidence="2">CGMCC 1.13574</strain>
    </source>
</reference>
<dbReference type="EMBL" id="JBHUIO010000005">
    <property type="protein sequence ID" value="MFD2169806.1"/>
    <property type="molecule type" value="Genomic_DNA"/>
</dbReference>
<keyword evidence="2" id="KW-1185">Reference proteome</keyword>
<evidence type="ECO:0000313" key="1">
    <source>
        <dbReference type="EMBL" id="MFD2169806.1"/>
    </source>
</evidence>
<protein>
    <submittedName>
        <fullName evidence="1">Peptidase M56</fullName>
    </submittedName>
</protein>
<comment type="caution">
    <text evidence="1">The sequence shown here is derived from an EMBL/GenBank/DDBJ whole genome shotgun (WGS) entry which is preliminary data.</text>
</comment>
<gene>
    <name evidence="1" type="ORF">ACFSOY_07330</name>
</gene>
<evidence type="ECO:0000313" key="2">
    <source>
        <dbReference type="Proteomes" id="UP001597343"/>
    </source>
</evidence>
<dbReference type="RefSeq" id="WP_386045243.1">
    <property type="nucleotide sequence ID" value="NZ_JBHUIO010000005.1"/>
</dbReference>